<dbReference type="GO" id="GO:0030694">
    <property type="term" value="C:bacterial-type flagellum basal body, rod"/>
    <property type="evidence" value="ECO:0007669"/>
    <property type="project" value="InterPro"/>
</dbReference>
<dbReference type="PIRSF" id="PIRSF002889">
    <property type="entry name" value="Rod_FlgB"/>
    <property type="match status" value="1"/>
</dbReference>
<comment type="function">
    <text evidence="5 6">Structural component of flagellum, the bacterial motility apparatus. Part of the rod structure of flagellar basal body.</text>
</comment>
<dbReference type="EMBL" id="JALGBI010000001">
    <property type="protein sequence ID" value="MCJ0764546.1"/>
    <property type="molecule type" value="Genomic_DNA"/>
</dbReference>
<organism evidence="7 8">
    <name type="scientific">Variovorax terrae</name>
    <dbReference type="NCBI Taxonomy" id="2923278"/>
    <lineage>
        <taxon>Bacteria</taxon>
        <taxon>Pseudomonadati</taxon>
        <taxon>Pseudomonadota</taxon>
        <taxon>Betaproteobacteria</taxon>
        <taxon>Burkholderiales</taxon>
        <taxon>Comamonadaceae</taxon>
        <taxon>Variovorax</taxon>
    </lineage>
</organism>
<accession>A0A9X1VVI6</accession>
<evidence type="ECO:0000256" key="1">
    <source>
        <dbReference type="ARBA" id="ARBA00004117"/>
    </source>
</evidence>
<dbReference type="GO" id="GO:0071973">
    <property type="term" value="P:bacterial-type flagellum-dependent cell motility"/>
    <property type="evidence" value="ECO:0007669"/>
    <property type="project" value="InterPro"/>
</dbReference>
<dbReference type="Proteomes" id="UP001139447">
    <property type="component" value="Unassembled WGS sequence"/>
</dbReference>
<dbReference type="InterPro" id="IPR006300">
    <property type="entry name" value="FlgB"/>
</dbReference>
<evidence type="ECO:0000256" key="2">
    <source>
        <dbReference type="ARBA" id="ARBA00009677"/>
    </source>
</evidence>
<comment type="caution">
    <text evidence="7">The sequence shown here is derived from an EMBL/GenBank/DDBJ whole genome shotgun (WGS) entry which is preliminary data.</text>
</comment>
<evidence type="ECO:0000256" key="5">
    <source>
        <dbReference type="ARBA" id="ARBA00024934"/>
    </source>
</evidence>
<evidence type="ECO:0000313" key="7">
    <source>
        <dbReference type="EMBL" id="MCJ0764546.1"/>
    </source>
</evidence>
<keyword evidence="7" id="KW-0969">Cilium</keyword>
<keyword evidence="7" id="KW-0282">Flagellum</keyword>
<evidence type="ECO:0000256" key="4">
    <source>
        <dbReference type="ARBA" id="ARBA00023143"/>
    </source>
</evidence>
<evidence type="ECO:0000313" key="8">
    <source>
        <dbReference type="Proteomes" id="UP001139447"/>
    </source>
</evidence>
<name>A0A9X1VVI6_9BURK</name>
<gene>
    <name evidence="7" type="ORF">MMF98_15110</name>
</gene>
<sequence>MTEGMEAITVSSLALALDAASLRHQAIAVNIANANTPGHVPLRVNFEAQLEEARRSLGASGRLDANSLAQVRPTIEPAFGAIGQLQGVQLDVEITAMAQNAMQYQALAKGLSRHYAILSMAVSDGKK</sequence>
<keyword evidence="7" id="KW-0966">Cell projection</keyword>
<comment type="similarity">
    <text evidence="2 6">Belongs to the flagella basal body rod proteins family.</text>
</comment>
<evidence type="ECO:0000256" key="3">
    <source>
        <dbReference type="ARBA" id="ARBA00014376"/>
    </source>
</evidence>
<comment type="subcellular location">
    <subcellularLocation>
        <location evidence="1 6">Bacterial flagellum basal body</location>
    </subcellularLocation>
</comment>
<keyword evidence="4 6" id="KW-0975">Bacterial flagellum</keyword>
<reference evidence="7" key="1">
    <citation type="submission" date="2022-03" db="EMBL/GenBank/DDBJ databases">
        <authorList>
            <person name="Woo C.Y."/>
        </authorList>
    </citation>
    <scope>NUCLEOTIDE SEQUENCE</scope>
    <source>
        <strain evidence="7">CYS-02</strain>
    </source>
</reference>
<comment type="subunit">
    <text evidence="6">The basal body constitutes a major portion of the flagellar organelle and consists of a number of rings mounted on a central rod.</text>
</comment>
<dbReference type="AlphaFoldDB" id="A0A9X1VVI6"/>
<evidence type="ECO:0000256" key="6">
    <source>
        <dbReference type="PIRNR" id="PIRNR002889"/>
    </source>
</evidence>
<protein>
    <recommendedName>
        <fullName evidence="3 6">Flagellar basal body rod protein FlgB</fullName>
    </recommendedName>
</protein>
<dbReference type="RefSeq" id="WP_243307202.1">
    <property type="nucleotide sequence ID" value="NZ_JALGBI010000001.1"/>
</dbReference>
<proteinExistence type="inferred from homology"/>
<keyword evidence="8" id="KW-1185">Reference proteome</keyword>